<proteinExistence type="predicted"/>
<dbReference type="Pfam" id="PF00873">
    <property type="entry name" value="ACR_tran"/>
    <property type="match status" value="1"/>
</dbReference>
<dbReference type="PANTHER" id="PTHR32063">
    <property type="match status" value="1"/>
</dbReference>
<organism evidence="2 3">
    <name type="scientific">Aestuariirhabdus litorea</name>
    <dbReference type="NCBI Taxonomy" id="2528527"/>
    <lineage>
        <taxon>Bacteria</taxon>
        <taxon>Pseudomonadati</taxon>
        <taxon>Pseudomonadota</taxon>
        <taxon>Gammaproteobacteria</taxon>
        <taxon>Oceanospirillales</taxon>
        <taxon>Aestuariirhabdaceae</taxon>
        <taxon>Aestuariirhabdus</taxon>
    </lineage>
</organism>
<sequence>MIRSFVANGRLVSLVIAILVVAGLGALKTLPRSEDPRITSRVATVITAFPGTSAERVEALVTEPIENRLRKLSEIKLITSTSRPGISLVRLELKDEVVEPDPIWSKARDLLGEVERTLPAGAGKPSLDDDRGYAFTRIIALKWRGPGDLDLATLGRYGKELQSRMRALSGTDYVEVYGEPVEEVLVEIDQHLASTMGLTPETVSARIAAADAKVTAGRLVNDNNQLQVELEGALDSLERIRSIPLRTDAQGFVYRVGDLARVERSIQWPQEELALVEGDTAVVVAVRMGGGQRIDLWGARVDREQERFESLLPGNVELEVLFDQSGYTNARLGGLVENVLIGFAIISLVLLLTLGWRSAIIVASSLPLTVLFTLACMNYYGLPIHQMSVTGLVVALGIMVDNAIVMVDSIQFLRQKGRSAIDAVMESVHHLWLPLLGSTLTTILAFMPIVLMPGGAGEFVGGIALSVIFSLVGSYLISHSLVAGLAGRFLKAGHAGEHWYHRGLTLPWLSRGFQRSLELALRRPWLTLLLVSLVPLAGFRAAGELTEQFFPASDRDMFQIELFLPSQTSLSATRRMTDAIGVHLNQQEEIESVQWFVGNNAPSFYYNLIPAQQGAQNYAQAMVKATDFKAANRVIPALQRMLDERFPEAQILVRKLEQGPPFDAPVEVRIYGPSLDTLKQLGDKARAILAQTESVVHTRATLQPGTPKVWLSVNEESSLQGGMTLTAIAGQLRNALEGSVQGSVLESTESIPVRVRVANELRRQPGQLGDISITPTSGASVPLSALTQVEIEPSRGAIPRRDGERVNTIAGYLRAGVLPATALAAYQRELEAAEFTLPTGYRLEIGGESAKRDEAVGNLLVDIGVIITLLVTVLVLSFNSFRLSALILVTAIQAAGLGLLSLYLFDFAFGFNVIIGLLGLMGLAINAAIVILAELKSSPEAARGEPAAIVHGVGVCTRHITSTTITTLGGFMPLILEGGGFWPPFAVAVAGGTLLTTLLSFYFVPAAFVLMSRYRPFVATEPGTTAEVGA</sequence>
<feature type="transmembrane region" description="Helical" evidence="1">
    <location>
        <begin position="431"/>
        <end position="451"/>
    </location>
</feature>
<protein>
    <submittedName>
        <fullName evidence="2">Efflux RND transporter permease subunit</fullName>
    </submittedName>
</protein>
<dbReference type="RefSeq" id="WP_125014082.1">
    <property type="nucleotide sequence ID" value="NZ_QWEZ01000001.1"/>
</dbReference>
<dbReference type="SUPFAM" id="SSF82714">
    <property type="entry name" value="Multidrug efflux transporter AcrB TolC docking domain, DN and DC subdomains"/>
    <property type="match status" value="2"/>
</dbReference>
<feature type="transmembrane region" description="Helical" evidence="1">
    <location>
        <begin position="981"/>
        <end position="1004"/>
    </location>
</feature>
<feature type="transmembrane region" description="Helical" evidence="1">
    <location>
        <begin position="387"/>
        <end position="410"/>
    </location>
</feature>
<dbReference type="GO" id="GO:0005886">
    <property type="term" value="C:plasma membrane"/>
    <property type="evidence" value="ECO:0007669"/>
    <property type="project" value="TreeGrafter"/>
</dbReference>
<dbReference type="SUPFAM" id="SSF82693">
    <property type="entry name" value="Multidrug efflux transporter AcrB pore domain, PN1, PN2, PC1 and PC2 subdomains"/>
    <property type="match status" value="3"/>
</dbReference>
<name>A0A3P3VLZ2_9GAMM</name>
<comment type="caution">
    <text evidence="2">The sequence shown here is derived from an EMBL/GenBank/DDBJ whole genome shotgun (WGS) entry which is preliminary data.</text>
</comment>
<feature type="transmembrane region" description="Helical" evidence="1">
    <location>
        <begin position="463"/>
        <end position="486"/>
    </location>
</feature>
<dbReference type="PANTHER" id="PTHR32063:SF18">
    <property type="entry name" value="CATION EFFLUX SYSTEM PROTEIN"/>
    <property type="match status" value="1"/>
</dbReference>
<feature type="transmembrane region" description="Helical" evidence="1">
    <location>
        <begin position="859"/>
        <end position="878"/>
    </location>
</feature>
<dbReference type="GO" id="GO:0042910">
    <property type="term" value="F:xenobiotic transmembrane transporter activity"/>
    <property type="evidence" value="ECO:0007669"/>
    <property type="project" value="TreeGrafter"/>
</dbReference>
<reference evidence="2 3" key="1">
    <citation type="submission" date="2018-08" db="EMBL/GenBank/DDBJ databases">
        <authorList>
            <person name="Khan S.A."/>
        </authorList>
    </citation>
    <scope>NUCLEOTIDE SEQUENCE [LARGE SCALE GENOMIC DNA]</scope>
    <source>
        <strain evidence="2 3">GTF-13</strain>
    </source>
</reference>
<dbReference type="PRINTS" id="PR00702">
    <property type="entry name" value="ACRIFLAVINRP"/>
</dbReference>
<evidence type="ECO:0000313" key="2">
    <source>
        <dbReference type="EMBL" id="RRJ83782.1"/>
    </source>
</evidence>
<dbReference type="AlphaFoldDB" id="A0A3P3VLZ2"/>
<keyword evidence="3" id="KW-1185">Reference proteome</keyword>
<keyword evidence="1" id="KW-0812">Transmembrane</keyword>
<feature type="transmembrane region" description="Helical" evidence="1">
    <location>
        <begin position="359"/>
        <end position="381"/>
    </location>
</feature>
<accession>A0A3P3VLZ2</accession>
<feature type="transmembrane region" description="Helical" evidence="1">
    <location>
        <begin position="332"/>
        <end position="352"/>
    </location>
</feature>
<evidence type="ECO:0000313" key="3">
    <source>
        <dbReference type="Proteomes" id="UP000280792"/>
    </source>
</evidence>
<gene>
    <name evidence="2" type="ORF">D0544_01275</name>
</gene>
<dbReference type="InterPro" id="IPR001036">
    <property type="entry name" value="Acrflvin-R"/>
</dbReference>
<dbReference type="Gene3D" id="3.30.70.1430">
    <property type="entry name" value="Multidrug efflux transporter AcrB pore domain"/>
    <property type="match status" value="2"/>
</dbReference>
<feature type="transmembrane region" description="Helical" evidence="1">
    <location>
        <begin position="885"/>
        <end position="905"/>
    </location>
</feature>
<reference evidence="2 3" key="2">
    <citation type="submission" date="2018-12" db="EMBL/GenBank/DDBJ databases">
        <title>Simiduia agarivorans gen. nov., sp. nov., a marine, agarolytic bacterium isolated from shallow coastal water from Keelung, Taiwan.</title>
        <authorList>
            <person name="Shieh W.Y."/>
        </authorList>
    </citation>
    <scope>NUCLEOTIDE SEQUENCE [LARGE SCALE GENOMIC DNA]</scope>
    <source>
        <strain evidence="2 3">GTF-13</strain>
    </source>
</reference>
<keyword evidence="1" id="KW-0472">Membrane</keyword>
<dbReference type="Gene3D" id="3.30.70.1440">
    <property type="entry name" value="Multidrug efflux transporter AcrB pore domain"/>
    <property type="match status" value="1"/>
</dbReference>
<dbReference type="Gene3D" id="3.30.2090.10">
    <property type="entry name" value="Multidrug efflux transporter AcrB TolC docking domain, DN and DC subdomains"/>
    <property type="match status" value="2"/>
</dbReference>
<dbReference type="Gene3D" id="1.20.1640.10">
    <property type="entry name" value="Multidrug efflux transporter AcrB transmembrane domain"/>
    <property type="match status" value="2"/>
</dbReference>
<evidence type="ECO:0000256" key="1">
    <source>
        <dbReference type="SAM" id="Phobius"/>
    </source>
</evidence>
<dbReference type="InterPro" id="IPR027463">
    <property type="entry name" value="AcrB_DN_DC_subdom"/>
</dbReference>
<dbReference type="EMBL" id="QWEZ01000001">
    <property type="protein sequence ID" value="RRJ83782.1"/>
    <property type="molecule type" value="Genomic_DNA"/>
</dbReference>
<keyword evidence="1" id="KW-1133">Transmembrane helix</keyword>
<feature type="transmembrane region" description="Helical" evidence="1">
    <location>
        <begin position="911"/>
        <end position="935"/>
    </location>
</feature>
<dbReference type="Proteomes" id="UP000280792">
    <property type="component" value="Unassembled WGS sequence"/>
</dbReference>
<dbReference type="SUPFAM" id="SSF82866">
    <property type="entry name" value="Multidrug efflux transporter AcrB transmembrane domain"/>
    <property type="match status" value="2"/>
</dbReference>
<dbReference type="Gene3D" id="3.30.70.1320">
    <property type="entry name" value="Multidrug efflux transporter AcrB pore domain like"/>
    <property type="match status" value="1"/>
</dbReference>